<sequence>DTTLMEAKFQFINETFVLGTPDAGVVKRVGYNDDNDGIFLQLDEDGPVFIRRSSVTGSVVDTEVRQADWSIDPLDGSGRSGIVLDLEMAQLLTIDLQWLSAGRVRIGFDIGGSIIYAHEFLAANVLDVPYMRTAVLPVRYEIHRQTAGAVTSTMKQICSSVMSEGGETRSRGKFFAADNGTTPVSAVQDTLTPIISLRPALLFKNITNRVPVFPLAIEMLCQTNPIHWELILNPTLTAPSFSAVETNSCMEFDVDASAFSDGEQLLGGYCAATGPGQGRNGAGDQNLFGDLQMALDILGTGQANILTLLAAGIGGAAPTFGEITWRELQ</sequence>
<comment type="caution">
    <text evidence="1">The sequence shown here is derived from an EMBL/GenBank/DDBJ whole genome shotgun (WGS) entry which is preliminary data.</text>
</comment>
<organism evidence="1">
    <name type="scientific">marine sediment metagenome</name>
    <dbReference type="NCBI Taxonomy" id="412755"/>
    <lineage>
        <taxon>unclassified sequences</taxon>
        <taxon>metagenomes</taxon>
        <taxon>ecological metagenomes</taxon>
    </lineage>
</organism>
<dbReference type="EMBL" id="LAZR01041545">
    <property type="protein sequence ID" value="KKL11706.1"/>
    <property type="molecule type" value="Genomic_DNA"/>
</dbReference>
<feature type="non-terminal residue" evidence="1">
    <location>
        <position position="1"/>
    </location>
</feature>
<proteinExistence type="predicted"/>
<protein>
    <submittedName>
        <fullName evidence="1">Uncharacterized protein</fullName>
    </submittedName>
</protein>
<accession>A0A0F9D1S0</accession>
<evidence type="ECO:0000313" key="1">
    <source>
        <dbReference type="EMBL" id="KKL11706.1"/>
    </source>
</evidence>
<dbReference type="AlphaFoldDB" id="A0A0F9D1S0"/>
<gene>
    <name evidence="1" type="ORF">LCGC14_2543080</name>
</gene>
<name>A0A0F9D1S0_9ZZZZ</name>
<reference evidence="1" key="1">
    <citation type="journal article" date="2015" name="Nature">
        <title>Complex archaea that bridge the gap between prokaryotes and eukaryotes.</title>
        <authorList>
            <person name="Spang A."/>
            <person name="Saw J.H."/>
            <person name="Jorgensen S.L."/>
            <person name="Zaremba-Niedzwiedzka K."/>
            <person name="Martijn J."/>
            <person name="Lind A.E."/>
            <person name="van Eijk R."/>
            <person name="Schleper C."/>
            <person name="Guy L."/>
            <person name="Ettema T.J."/>
        </authorList>
    </citation>
    <scope>NUCLEOTIDE SEQUENCE</scope>
</reference>